<reference evidence="1" key="1">
    <citation type="submission" date="2015-12" db="EMBL/GenBank/DDBJ databases">
        <title>Update maize B73 reference genome by single molecule sequencing technologies.</title>
        <authorList>
            <consortium name="Maize Genome Sequencing Project"/>
            <person name="Ware D."/>
        </authorList>
    </citation>
    <scope>NUCLEOTIDE SEQUENCE</scope>
    <source>
        <tissue evidence="1">Seedling</tissue>
    </source>
</reference>
<name>A0A1D6FM79_MAIZE</name>
<dbReference type="IntAct" id="A0A1D6FM79">
    <property type="interactions" value="1"/>
</dbReference>
<protein>
    <submittedName>
        <fullName evidence="1">OSJNBa0059D20.8-like protein</fullName>
    </submittedName>
</protein>
<sequence>MSTSAPSKPPSPVQQPLLPSGQSAALPATLAATPISSGAMVLVPPGAPAAAIPPTLTLAQIVASPTDLSHAMRDVQLTLNAMLTGQLAYAAIHHSRRYHPYLRRHPLHLCHPPRNYLRRCPQYLGNQFPIRTACQSTQPHRPSHHHKPSPPSSRSDFLRHLPQSHHGRRARRQFLVMPFGLSNAPATFQALMNDVLRPCLRRFVLVFFDDILIYSTSWAEHLQHVSIVLESLRAHHLHLKRSKCSFGATSVAYLGHVILEGGVAMDADKVAAVAFWPLPQSARGLRGFLGLAGYYRKFIKDFGLIIAPLTRLLWRDAFAWDDDAQAAFNALKHALTTGPVL</sequence>
<dbReference type="InterPro" id="IPR043128">
    <property type="entry name" value="Rev_trsase/Diguanyl_cyclase"/>
</dbReference>
<dbReference type="Gene3D" id="3.30.70.270">
    <property type="match status" value="2"/>
</dbReference>
<dbReference type="InterPro" id="IPR051320">
    <property type="entry name" value="Viral_Replic_Matur_Polypro"/>
</dbReference>
<accession>A0A1D6FM79</accession>
<dbReference type="PANTHER" id="PTHR33064:SF37">
    <property type="entry name" value="RIBONUCLEASE H"/>
    <property type="match status" value="1"/>
</dbReference>
<dbReference type="InterPro" id="IPR043502">
    <property type="entry name" value="DNA/RNA_pol_sf"/>
</dbReference>
<dbReference type="FunFam" id="3.30.70.270:FF:000003">
    <property type="entry name" value="Transposon Ty3-G Gag-Pol polyprotein"/>
    <property type="match status" value="1"/>
</dbReference>
<dbReference type="PANTHER" id="PTHR33064">
    <property type="entry name" value="POL PROTEIN"/>
    <property type="match status" value="1"/>
</dbReference>
<organism evidence="1">
    <name type="scientific">Zea mays</name>
    <name type="common">Maize</name>
    <dbReference type="NCBI Taxonomy" id="4577"/>
    <lineage>
        <taxon>Eukaryota</taxon>
        <taxon>Viridiplantae</taxon>
        <taxon>Streptophyta</taxon>
        <taxon>Embryophyta</taxon>
        <taxon>Tracheophyta</taxon>
        <taxon>Spermatophyta</taxon>
        <taxon>Magnoliopsida</taxon>
        <taxon>Liliopsida</taxon>
        <taxon>Poales</taxon>
        <taxon>Poaceae</taxon>
        <taxon>PACMAD clade</taxon>
        <taxon>Panicoideae</taxon>
        <taxon>Andropogonodae</taxon>
        <taxon>Andropogoneae</taxon>
        <taxon>Tripsacinae</taxon>
        <taxon>Zea</taxon>
    </lineage>
</organism>
<dbReference type="EMBL" id="CM000784">
    <property type="protein sequence ID" value="AQK92773.1"/>
    <property type="molecule type" value="Genomic_DNA"/>
</dbReference>
<evidence type="ECO:0000313" key="1">
    <source>
        <dbReference type="EMBL" id="AQK92773.1"/>
    </source>
</evidence>
<proteinExistence type="predicted"/>
<dbReference type="InParanoid" id="A0A1D6FM79"/>
<dbReference type="AlphaFoldDB" id="A0A1D6FM79"/>
<dbReference type="PROSITE" id="PS50878">
    <property type="entry name" value="RT_POL"/>
    <property type="match status" value="1"/>
</dbReference>
<dbReference type="FunFam" id="3.30.70.270:FF:000020">
    <property type="entry name" value="Transposon Tf2-6 polyprotein-like Protein"/>
    <property type="match status" value="1"/>
</dbReference>
<dbReference type="InterPro" id="IPR000477">
    <property type="entry name" value="RT_dom"/>
</dbReference>
<dbReference type="STRING" id="4577.A0A1D6FM79"/>
<dbReference type="Pfam" id="PF00078">
    <property type="entry name" value="RVT_1"/>
    <property type="match status" value="1"/>
</dbReference>
<dbReference type="SMR" id="A0A1D6FM79"/>
<dbReference type="CDD" id="cd01647">
    <property type="entry name" value="RT_LTR"/>
    <property type="match status" value="1"/>
</dbReference>
<dbReference type="SUPFAM" id="SSF56672">
    <property type="entry name" value="DNA/RNA polymerases"/>
    <property type="match status" value="1"/>
</dbReference>
<gene>
    <name evidence="1" type="ORF">ZEAMMB73_Zm00001d009824</name>
</gene>